<protein>
    <submittedName>
        <fullName evidence="1">Uncharacterized protein</fullName>
    </submittedName>
</protein>
<evidence type="ECO:0000313" key="1">
    <source>
        <dbReference type="EMBL" id="MTW20518.1"/>
    </source>
</evidence>
<name>A0A6N8EAZ6_9GAMM</name>
<dbReference type="RefSeq" id="WP_155449113.1">
    <property type="nucleotide sequence ID" value="NZ_WNKT01000007.1"/>
</dbReference>
<accession>A0A6N8EAZ6</accession>
<gene>
    <name evidence="1" type="ORF">GJ668_05340</name>
</gene>
<sequence>MLDQTAPVFGAVGQRYLLSTRLNRRQQSLIKILAADGTILKHYLAAATGDLIKQKEK</sequence>
<dbReference type="EMBL" id="WNKT01000007">
    <property type="protein sequence ID" value="MTW20518.1"/>
    <property type="molecule type" value="Genomic_DNA"/>
</dbReference>
<reference evidence="1 2" key="1">
    <citation type="submission" date="2019-11" db="EMBL/GenBank/DDBJ databases">
        <title>Whole-genome sequence of the anaerobic purple sulfur bacterium Allochromatium palmeri DSM 15591.</title>
        <authorList>
            <person name="Kyndt J.A."/>
            <person name="Meyer T.E."/>
        </authorList>
    </citation>
    <scope>NUCLEOTIDE SEQUENCE [LARGE SCALE GENOMIC DNA]</scope>
    <source>
        <strain evidence="1 2">DSM 15591</strain>
    </source>
</reference>
<keyword evidence="2" id="KW-1185">Reference proteome</keyword>
<comment type="caution">
    <text evidence="1">The sequence shown here is derived from an EMBL/GenBank/DDBJ whole genome shotgun (WGS) entry which is preliminary data.</text>
</comment>
<evidence type="ECO:0000313" key="2">
    <source>
        <dbReference type="Proteomes" id="UP000434044"/>
    </source>
</evidence>
<dbReference type="AlphaFoldDB" id="A0A6N8EAZ6"/>
<organism evidence="1 2">
    <name type="scientific">Allochromatium palmeri</name>
    <dbReference type="NCBI Taxonomy" id="231048"/>
    <lineage>
        <taxon>Bacteria</taxon>
        <taxon>Pseudomonadati</taxon>
        <taxon>Pseudomonadota</taxon>
        <taxon>Gammaproteobacteria</taxon>
        <taxon>Chromatiales</taxon>
        <taxon>Chromatiaceae</taxon>
        <taxon>Allochromatium</taxon>
    </lineage>
</organism>
<dbReference type="Proteomes" id="UP000434044">
    <property type="component" value="Unassembled WGS sequence"/>
</dbReference>
<proteinExistence type="predicted"/>